<dbReference type="PANTHER" id="PTHR39585:SF1">
    <property type="entry name" value="FAD ASSEMBLY FACTOR SDHE"/>
    <property type="match status" value="1"/>
</dbReference>
<protein>
    <recommendedName>
        <fullName evidence="5">FAD assembly factor SdhE</fullName>
    </recommendedName>
</protein>
<evidence type="ECO:0000256" key="3">
    <source>
        <dbReference type="ARBA" id="ARBA00023186"/>
    </source>
</evidence>
<keyword evidence="3" id="KW-0143">Chaperone</keyword>
<organism evidence="4">
    <name type="scientific">marine metagenome</name>
    <dbReference type="NCBI Taxonomy" id="408172"/>
    <lineage>
        <taxon>unclassified sequences</taxon>
        <taxon>metagenomes</taxon>
        <taxon>ecological metagenomes</taxon>
    </lineage>
</organism>
<dbReference type="GO" id="GO:0006105">
    <property type="term" value="P:succinate metabolic process"/>
    <property type="evidence" value="ECO:0007669"/>
    <property type="project" value="TreeGrafter"/>
</dbReference>
<dbReference type="EMBL" id="UINC01003720">
    <property type="protein sequence ID" value="SVA08711.1"/>
    <property type="molecule type" value="Genomic_DNA"/>
</dbReference>
<evidence type="ECO:0008006" key="5">
    <source>
        <dbReference type="Google" id="ProtNLM"/>
    </source>
</evidence>
<comment type="subcellular location">
    <subcellularLocation>
        <location evidence="1">Cytoplasm</location>
    </subcellularLocation>
</comment>
<dbReference type="GO" id="GO:0005737">
    <property type="term" value="C:cytoplasm"/>
    <property type="evidence" value="ECO:0007669"/>
    <property type="project" value="UniProtKB-SubCell"/>
</dbReference>
<dbReference type="Pfam" id="PF03937">
    <property type="entry name" value="Sdh5"/>
    <property type="match status" value="1"/>
</dbReference>
<accession>A0A381SZI3</accession>
<dbReference type="InterPro" id="IPR005631">
    <property type="entry name" value="SDH"/>
</dbReference>
<dbReference type="InterPro" id="IPR050531">
    <property type="entry name" value="SdhE_FAD_assembly_factor"/>
</dbReference>
<dbReference type="Gene3D" id="1.10.150.250">
    <property type="entry name" value="Flavinator of succinate dehydrogenase"/>
    <property type="match status" value="1"/>
</dbReference>
<evidence type="ECO:0000313" key="4">
    <source>
        <dbReference type="EMBL" id="SVA08711.1"/>
    </source>
</evidence>
<sequence>MSDSIKLSKIRWRCRRGTKELDYLLLSYFDQYYLESSESKKACFEQILLLQDPVLIEMFADPKQIENKDYQQIVIQIVGTEEGFSIR</sequence>
<dbReference type="InterPro" id="IPR036714">
    <property type="entry name" value="SDH_sf"/>
</dbReference>
<dbReference type="AlphaFoldDB" id="A0A381SZI3"/>
<dbReference type="SUPFAM" id="SSF109910">
    <property type="entry name" value="YgfY-like"/>
    <property type="match status" value="1"/>
</dbReference>
<name>A0A381SZI3_9ZZZZ</name>
<gene>
    <name evidence="4" type="ORF">METZ01_LOCUS61565</name>
</gene>
<evidence type="ECO:0000256" key="2">
    <source>
        <dbReference type="ARBA" id="ARBA00022490"/>
    </source>
</evidence>
<proteinExistence type="predicted"/>
<dbReference type="PANTHER" id="PTHR39585">
    <property type="entry name" value="FAD ASSEMBLY FACTOR SDHE"/>
    <property type="match status" value="1"/>
</dbReference>
<keyword evidence="2" id="KW-0963">Cytoplasm</keyword>
<reference evidence="4" key="1">
    <citation type="submission" date="2018-05" db="EMBL/GenBank/DDBJ databases">
        <authorList>
            <person name="Lanie J.A."/>
            <person name="Ng W.-L."/>
            <person name="Kazmierczak K.M."/>
            <person name="Andrzejewski T.M."/>
            <person name="Davidsen T.M."/>
            <person name="Wayne K.J."/>
            <person name="Tettelin H."/>
            <person name="Glass J.I."/>
            <person name="Rusch D."/>
            <person name="Podicherti R."/>
            <person name="Tsui H.-C.T."/>
            <person name="Winkler M.E."/>
        </authorList>
    </citation>
    <scope>NUCLEOTIDE SEQUENCE</scope>
</reference>
<evidence type="ECO:0000256" key="1">
    <source>
        <dbReference type="ARBA" id="ARBA00004496"/>
    </source>
</evidence>